<dbReference type="EMBL" id="GEEE01010531">
    <property type="protein sequence ID" value="JAP52694.1"/>
    <property type="molecule type" value="Transcribed_RNA"/>
</dbReference>
<comment type="catalytic activity">
    <reaction evidence="6">
        <text>L-threonyl-[protein] + ATP = O-phospho-L-threonyl-[protein] + ADP + H(+)</text>
        <dbReference type="Rhea" id="RHEA:46608"/>
        <dbReference type="Rhea" id="RHEA-COMP:11060"/>
        <dbReference type="Rhea" id="RHEA-COMP:11605"/>
        <dbReference type="ChEBI" id="CHEBI:15378"/>
        <dbReference type="ChEBI" id="CHEBI:30013"/>
        <dbReference type="ChEBI" id="CHEBI:30616"/>
        <dbReference type="ChEBI" id="CHEBI:61977"/>
        <dbReference type="ChEBI" id="CHEBI:456216"/>
        <dbReference type="EC" id="2.7.11.1"/>
    </reaction>
</comment>
<dbReference type="InterPro" id="IPR011009">
    <property type="entry name" value="Kinase-like_dom_sf"/>
</dbReference>
<gene>
    <name evidence="10" type="ORF">TR150526</name>
</gene>
<dbReference type="InterPro" id="IPR030616">
    <property type="entry name" value="Aur-like"/>
</dbReference>
<dbReference type="AlphaFoldDB" id="A0A0X3PV55"/>
<feature type="region of interest" description="Disordered" evidence="9">
    <location>
        <begin position="1"/>
        <end position="20"/>
    </location>
</feature>
<protein>
    <submittedName>
        <fullName evidence="10">Uncharacterized protein</fullName>
    </submittedName>
</protein>
<dbReference type="PANTHER" id="PTHR24350">
    <property type="entry name" value="SERINE/THREONINE-PROTEIN KINASE IAL-RELATED"/>
    <property type="match status" value="1"/>
</dbReference>
<keyword evidence="3 8" id="KW-0547">Nucleotide-binding</keyword>
<feature type="binding site" evidence="8">
    <location>
        <position position="89"/>
    </location>
    <ligand>
        <name>ATP</name>
        <dbReference type="ChEBI" id="CHEBI:30616"/>
    </ligand>
</feature>
<evidence type="ECO:0000256" key="2">
    <source>
        <dbReference type="ARBA" id="ARBA00022679"/>
    </source>
</evidence>
<keyword evidence="5 8" id="KW-0067">ATP-binding</keyword>
<keyword evidence="2" id="KW-0808">Transferase</keyword>
<feature type="compositionally biased region" description="Low complexity" evidence="9">
    <location>
        <begin position="7"/>
        <end position="19"/>
    </location>
</feature>
<dbReference type="GO" id="GO:0004674">
    <property type="term" value="F:protein serine/threonine kinase activity"/>
    <property type="evidence" value="ECO:0007669"/>
    <property type="project" value="UniProtKB-KW"/>
</dbReference>
<keyword evidence="4" id="KW-0418">Kinase</keyword>
<evidence type="ECO:0000256" key="9">
    <source>
        <dbReference type="SAM" id="MobiDB-lite"/>
    </source>
</evidence>
<organism evidence="10">
    <name type="scientific">Schistocephalus solidus</name>
    <name type="common">Tapeworm</name>
    <dbReference type="NCBI Taxonomy" id="70667"/>
    <lineage>
        <taxon>Eukaryota</taxon>
        <taxon>Metazoa</taxon>
        <taxon>Spiralia</taxon>
        <taxon>Lophotrochozoa</taxon>
        <taxon>Platyhelminthes</taxon>
        <taxon>Cestoda</taxon>
        <taxon>Eucestoda</taxon>
        <taxon>Diphyllobothriidea</taxon>
        <taxon>Diphyllobothriidae</taxon>
        <taxon>Schistocephalus</taxon>
    </lineage>
</organism>
<evidence type="ECO:0000256" key="4">
    <source>
        <dbReference type="ARBA" id="ARBA00022777"/>
    </source>
</evidence>
<evidence type="ECO:0000256" key="5">
    <source>
        <dbReference type="ARBA" id="ARBA00022840"/>
    </source>
</evidence>
<evidence type="ECO:0000256" key="1">
    <source>
        <dbReference type="ARBA" id="ARBA00022527"/>
    </source>
</evidence>
<proteinExistence type="predicted"/>
<feature type="binding site" evidence="8">
    <location>
        <position position="70"/>
    </location>
    <ligand>
        <name>ATP</name>
        <dbReference type="ChEBI" id="CHEBI:30616"/>
    </ligand>
</feature>
<name>A0A0X3PV55_SCHSO</name>
<dbReference type="GO" id="GO:0005524">
    <property type="term" value="F:ATP binding"/>
    <property type="evidence" value="ECO:0007669"/>
    <property type="project" value="UniProtKB-KW"/>
</dbReference>
<reference evidence="10" key="1">
    <citation type="submission" date="2016-01" db="EMBL/GenBank/DDBJ databases">
        <title>Reference transcriptome for the parasite Schistocephalus solidus: insights into the molecular evolution of parasitism.</title>
        <authorList>
            <person name="Hebert F.O."/>
            <person name="Grambauer S."/>
            <person name="Barber I."/>
            <person name="Landry C.R."/>
            <person name="Aubin-Horth N."/>
        </authorList>
    </citation>
    <scope>NUCLEOTIDE SEQUENCE</scope>
</reference>
<sequence>MAEKPFSSPSGASARRGASTLQRHFINDPQRLRLLPGGVSSKASPGELIPPIKRWSLNDFDIGKNLGKGRFGSVYLAREKRSRFVFSLKVCTILFNVHRSCRNCTFRHQRLCSNYNGKLKYSLI</sequence>
<dbReference type="Gene3D" id="3.30.200.20">
    <property type="entry name" value="Phosphorylase Kinase, domain 1"/>
    <property type="match status" value="1"/>
</dbReference>
<evidence type="ECO:0000256" key="8">
    <source>
        <dbReference type="PIRSR" id="PIRSR630616-2"/>
    </source>
</evidence>
<comment type="catalytic activity">
    <reaction evidence="7">
        <text>L-seryl-[protein] + ATP = O-phospho-L-seryl-[protein] + ADP + H(+)</text>
        <dbReference type="Rhea" id="RHEA:17989"/>
        <dbReference type="Rhea" id="RHEA-COMP:9863"/>
        <dbReference type="Rhea" id="RHEA-COMP:11604"/>
        <dbReference type="ChEBI" id="CHEBI:15378"/>
        <dbReference type="ChEBI" id="CHEBI:29999"/>
        <dbReference type="ChEBI" id="CHEBI:30616"/>
        <dbReference type="ChEBI" id="CHEBI:83421"/>
        <dbReference type="ChEBI" id="CHEBI:456216"/>
        <dbReference type="EC" id="2.7.11.1"/>
    </reaction>
</comment>
<evidence type="ECO:0000256" key="6">
    <source>
        <dbReference type="ARBA" id="ARBA00047899"/>
    </source>
</evidence>
<dbReference type="EMBL" id="GEEE01007500">
    <property type="protein sequence ID" value="JAP55725.1"/>
    <property type="molecule type" value="Transcribed_RNA"/>
</dbReference>
<evidence type="ECO:0000313" key="10">
    <source>
        <dbReference type="EMBL" id="JAP55725.1"/>
    </source>
</evidence>
<evidence type="ECO:0000256" key="3">
    <source>
        <dbReference type="ARBA" id="ARBA00022741"/>
    </source>
</evidence>
<keyword evidence="1" id="KW-0723">Serine/threonine-protein kinase</keyword>
<accession>A0A0X3PV55</accession>
<evidence type="ECO:0000256" key="7">
    <source>
        <dbReference type="ARBA" id="ARBA00048679"/>
    </source>
</evidence>
<dbReference type="SUPFAM" id="SSF56112">
    <property type="entry name" value="Protein kinase-like (PK-like)"/>
    <property type="match status" value="1"/>
</dbReference>